<accession>A0A2Z4U8R3</accession>
<keyword evidence="7" id="KW-1185">Reference proteome</keyword>
<keyword evidence="3" id="KW-0378">Hydrolase</keyword>
<dbReference type="GO" id="GO:0046872">
    <property type="term" value="F:metal ion binding"/>
    <property type="evidence" value="ECO:0007669"/>
    <property type="project" value="UniProtKB-KW"/>
</dbReference>
<dbReference type="SUPFAM" id="SSF88713">
    <property type="entry name" value="Glycoside hydrolase/deacetylase"/>
    <property type="match status" value="1"/>
</dbReference>
<gene>
    <name evidence="6" type="ORF">DQQ01_03690</name>
</gene>
<dbReference type="Gene3D" id="2.10.270.10">
    <property type="entry name" value="Cholin Binding"/>
    <property type="match status" value="1"/>
</dbReference>
<dbReference type="CDD" id="cd10954">
    <property type="entry name" value="CE4_CtAXE_like"/>
    <property type="match status" value="1"/>
</dbReference>
<dbReference type="Gene3D" id="3.20.20.370">
    <property type="entry name" value="Glycoside hydrolase/deacetylase"/>
    <property type="match status" value="1"/>
</dbReference>
<dbReference type="Pfam" id="PF19127">
    <property type="entry name" value="Choline_bind_3"/>
    <property type="match status" value="1"/>
</dbReference>
<keyword evidence="1" id="KW-0479">Metal-binding</keyword>
<dbReference type="AlphaFoldDB" id="A0A2Z4U8R3"/>
<sequence length="379" mass="42998">MGQQFDEMDDEEYERRRQERLMRMRQEKIRQLKIRKLMRLTAMAAVLALVVVAAGTGIARLVSGGDKKPSETISQEVKADTEEEGEILAAKQPVMSASDLEKLASDTTIFGWQQDENGRWYRNADGTFYENGWKEIDGVKYYFDENGYVVTGWLELDGEDYYFDEEGKYDSTKVRPMVALTYDDGPGQYTEKLLECLKENNAKATFYMLGQNAEQFPEIVKQLKDAGMELGNHTYDHQILTTLSEDQISDEIRNADAAIEKGAGVPADSLRPPGGSLDETVQELAGMPIIKWSLDTKDWKTKSEDKTYQKVIDNVQDGSVVLMHDIHEWSVNASLRLIPELVEKGYKLVTVQELAEAKGIKLEDGEVYYYFGEGTQQVE</sequence>
<dbReference type="RefSeq" id="WP_111918501.1">
    <property type="nucleotide sequence ID" value="NZ_CAUWHR010000005.1"/>
</dbReference>
<dbReference type="PANTHER" id="PTHR10587">
    <property type="entry name" value="GLYCOSYL TRANSFERASE-RELATED"/>
    <property type="match status" value="1"/>
</dbReference>
<dbReference type="PROSITE" id="PS51677">
    <property type="entry name" value="NODB"/>
    <property type="match status" value="1"/>
</dbReference>
<feature type="repeat" description="Cell wall-binding" evidence="4">
    <location>
        <begin position="130"/>
        <end position="149"/>
    </location>
</feature>
<dbReference type="InterPro" id="IPR050248">
    <property type="entry name" value="Polysacc_deacetylase_ArnD"/>
</dbReference>
<evidence type="ECO:0000256" key="3">
    <source>
        <dbReference type="ARBA" id="ARBA00022801"/>
    </source>
</evidence>
<evidence type="ECO:0000256" key="4">
    <source>
        <dbReference type="PROSITE-ProRule" id="PRU00591"/>
    </source>
</evidence>
<proteinExistence type="predicted"/>
<dbReference type="GO" id="GO:0016810">
    <property type="term" value="F:hydrolase activity, acting on carbon-nitrogen (but not peptide) bonds"/>
    <property type="evidence" value="ECO:0007669"/>
    <property type="project" value="InterPro"/>
</dbReference>
<dbReference type="PROSITE" id="PS51170">
    <property type="entry name" value="CW"/>
    <property type="match status" value="2"/>
</dbReference>
<evidence type="ECO:0000256" key="2">
    <source>
        <dbReference type="ARBA" id="ARBA00022737"/>
    </source>
</evidence>
<dbReference type="Pfam" id="PF01522">
    <property type="entry name" value="Polysacc_deac_1"/>
    <property type="match status" value="1"/>
</dbReference>
<reference evidence="7" key="1">
    <citation type="submission" date="2018-06" db="EMBL/GenBank/DDBJ databases">
        <title>Description of Blautia argi sp. nov., a new anaerobic isolated from dog feces.</title>
        <authorList>
            <person name="Chang Y.-H."/>
            <person name="Paek J."/>
            <person name="Shin Y."/>
        </authorList>
    </citation>
    <scope>NUCLEOTIDE SEQUENCE [LARGE SCALE GENOMIC DNA]</scope>
    <source>
        <strain evidence="7">KCTC 15426</strain>
    </source>
</reference>
<evidence type="ECO:0000313" key="7">
    <source>
        <dbReference type="Proteomes" id="UP000250003"/>
    </source>
</evidence>
<dbReference type="EMBL" id="CP030280">
    <property type="protein sequence ID" value="AWY97398.1"/>
    <property type="molecule type" value="Genomic_DNA"/>
</dbReference>
<dbReference type="InterPro" id="IPR011330">
    <property type="entry name" value="Glyco_hydro/deAcase_b/a-brl"/>
</dbReference>
<dbReference type="GO" id="GO:0005975">
    <property type="term" value="P:carbohydrate metabolic process"/>
    <property type="evidence" value="ECO:0007669"/>
    <property type="project" value="InterPro"/>
</dbReference>
<feature type="repeat" description="Cell wall-binding" evidence="4">
    <location>
        <begin position="150"/>
        <end position="169"/>
    </location>
</feature>
<evidence type="ECO:0000259" key="5">
    <source>
        <dbReference type="PROSITE" id="PS51677"/>
    </source>
</evidence>
<keyword evidence="2" id="KW-0677">Repeat</keyword>
<feature type="domain" description="NodB homology" evidence="5">
    <location>
        <begin position="176"/>
        <end position="349"/>
    </location>
</feature>
<dbReference type="InterPro" id="IPR002509">
    <property type="entry name" value="NODB_dom"/>
</dbReference>
<evidence type="ECO:0000256" key="1">
    <source>
        <dbReference type="ARBA" id="ARBA00022723"/>
    </source>
</evidence>
<dbReference type="PANTHER" id="PTHR10587:SF133">
    <property type="entry name" value="CHITIN DEACETYLASE 1-RELATED"/>
    <property type="match status" value="1"/>
</dbReference>
<organism evidence="6 7">
    <name type="scientific">Blautia argi</name>
    <dbReference type="NCBI Taxonomy" id="1912897"/>
    <lineage>
        <taxon>Bacteria</taxon>
        <taxon>Bacillati</taxon>
        <taxon>Bacillota</taxon>
        <taxon>Clostridia</taxon>
        <taxon>Lachnospirales</taxon>
        <taxon>Lachnospiraceae</taxon>
        <taxon>Blautia</taxon>
    </lineage>
</organism>
<dbReference type="Proteomes" id="UP000250003">
    <property type="component" value="Chromosome"/>
</dbReference>
<name>A0A2Z4U8R3_9FIRM</name>
<evidence type="ECO:0000313" key="6">
    <source>
        <dbReference type="EMBL" id="AWY97398.1"/>
    </source>
</evidence>
<protein>
    <submittedName>
        <fullName evidence="6">Polysaccharide deacetylase</fullName>
    </submittedName>
</protein>
<dbReference type="InterPro" id="IPR018337">
    <property type="entry name" value="Cell_wall/Cho-bd_repeat"/>
</dbReference>
<dbReference type="KEGG" id="blau:DQQ01_03690"/>
<dbReference type="OrthoDB" id="9806342at2"/>
<dbReference type="GO" id="GO:0016020">
    <property type="term" value="C:membrane"/>
    <property type="evidence" value="ECO:0007669"/>
    <property type="project" value="TreeGrafter"/>
</dbReference>